<reference evidence="2" key="1">
    <citation type="submission" date="2021-03" db="EMBL/GenBank/DDBJ databases">
        <title>Draft genome sequence of rust myrtle Austropuccinia psidii MF-1, a brazilian biotype.</title>
        <authorList>
            <person name="Quecine M.C."/>
            <person name="Pachon D.M.R."/>
            <person name="Bonatelli M.L."/>
            <person name="Correr F.H."/>
            <person name="Franceschini L.M."/>
            <person name="Leite T.F."/>
            <person name="Margarido G.R.A."/>
            <person name="Almeida C.A."/>
            <person name="Ferrarezi J.A."/>
            <person name="Labate C.A."/>
        </authorList>
    </citation>
    <scope>NUCLEOTIDE SEQUENCE</scope>
    <source>
        <strain evidence="2">MF-1</strain>
    </source>
</reference>
<organism evidence="2 3">
    <name type="scientific">Austropuccinia psidii MF-1</name>
    <dbReference type="NCBI Taxonomy" id="1389203"/>
    <lineage>
        <taxon>Eukaryota</taxon>
        <taxon>Fungi</taxon>
        <taxon>Dikarya</taxon>
        <taxon>Basidiomycota</taxon>
        <taxon>Pucciniomycotina</taxon>
        <taxon>Pucciniomycetes</taxon>
        <taxon>Pucciniales</taxon>
        <taxon>Sphaerophragmiaceae</taxon>
        <taxon>Austropuccinia</taxon>
    </lineage>
</organism>
<feature type="region of interest" description="Disordered" evidence="1">
    <location>
        <begin position="63"/>
        <end position="95"/>
    </location>
</feature>
<evidence type="ECO:0000313" key="2">
    <source>
        <dbReference type="EMBL" id="MBW0572782.1"/>
    </source>
</evidence>
<evidence type="ECO:0000313" key="3">
    <source>
        <dbReference type="Proteomes" id="UP000765509"/>
    </source>
</evidence>
<keyword evidence="3" id="KW-1185">Reference proteome</keyword>
<gene>
    <name evidence="2" type="ORF">O181_112497</name>
</gene>
<sequence length="95" mass="10803">MPVILANKCTGNVPFFHFHSNNKPRDPMPHAHVRTPSLLKMMRECLRKNGTLELFHKISPVPSSIDFPTPPSRKPSNSNFTHGPELNYSTTHEGW</sequence>
<evidence type="ECO:0000256" key="1">
    <source>
        <dbReference type="SAM" id="MobiDB-lite"/>
    </source>
</evidence>
<dbReference type="Proteomes" id="UP000765509">
    <property type="component" value="Unassembled WGS sequence"/>
</dbReference>
<dbReference type="AlphaFoldDB" id="A0A9Q3PUF4"/>
<feature type="compositionally biased region" description="Polar residues" evidence="1">
    <location>
        <begin position="74"/>
        <end position="95"/>
    </location>
</feature>
<accession>A0A9Q3PUF4</accession>
<proteinExistence type="predicted"/>
<comment type="caution">
    <text evidence="2">The sequence shown here is derived from an EMBL/GenBank/DDBJ whole genome shotgun (WGS) entry which is preliminary data.</text>
</comment>
<protein>
    <submittedName>
        <fullName evidence="2">Uncharacterized protein</fullName>
    </submittedName>
</protein>
<name>A0A9Q3PUF4_9BASI</name>
<dbReference type="EMBL" id="AVOT02090758">
    <property type="protein sequence ID" value="MBW0572782.1"/>
    <property type="molecule type" value="Genomic_DNA"/>
</dbReference>